<dbReference type="SUPFAM" id="SSF49299">
    <property type="entry name" value="PKD domain"/>
    <property type="match status" value="1"/>
</dbReference>
<dbReference type="Gene3D" id="2.60.40.2810">
    <property type="match status" value="1"/>
</dbReference>
<dbReference type="GO" id="GO:0016020">
    <property type="term" value="C:membrane"/>
    <property type="evidence" value="ECO:0007669"/>
    <property type="project" value="InterPro"/>
</dbReference>
<reference evidence="2" key="1">
    <citation type="submission" date="2018-05" db="EMBL/GenBank/DDBJ databases">
        <authorList>
            <person name="Lanie J.A."/>
            <person name="Ng W.-L."/>
            <person name="Kazmierczak K.M."/>
            <person name="Andrzejewski T.M."/>
            <person name="Davidsen T.M."/>
            <person name="Wayne K.J."/>
            <person name="Tettelin H."/>
            <person name="Glass J.I."/>
            <person name="Rusch D."/>
            <person name="Podicherti R."/>
            <person name="Tsui H.-C.T."/>
            <person name="Winkler M.E."/>
        </authorList>
    </citation>
    <scope>NUCLEOTIDE SEQUENCE</scope>
</reference>
<dbReference type="InterPro" id="IPR006644">
    <property type="entry name" value="Cadg"/>
</dbReference>
<dbReference type="InterPro" id="IPR035986">
    <property type="entry name" value="PKD_dom_sf"/>
</dbReference>
<name>A0A382Q9T7_9ZZZZ</name>
<feature type="non-terminal residue" evidence="2">
    <location>
        <position position="335"/>
    </location>
</feature>
<dbReference type="InterPro" id="IPR015919">
    <property type="entry name" value="Cadherin-like_sf"/>
</dbReference>
<gene>
    <name evidence="2" type="ORF">METZ01_LOCUS333855</name>
</gene>
<dbReference type="Gene3D" id="2.60.40.10">
    <property type="entry name" value="Immunoglobulins"/>
    <property type="match status" value="2"/>
</dbReference>
<feature type="non-terminal residue" evidence="2">
    <location>
        <position position="1"/>
    </location>
</feature>
<dbReference type="NCBIfam" id="NF012211">
    <property type="entry name" value="tand_rpt_95"/>
    <property type="match status" value="2"/>
</dbReference>
<protein>
    <recommendedName>
        <fullName evidence="1">Dystroglycan-type cadherin-like domain-containing protein</fullName>
    </recommendedName>
</protein>
<feature type="domain" description="Dystroglycan-type cadherin-like" evidence="1">
    <location>
        <begin position="122"/>
        <end position="212"/>
    </location>
</feature>
<dbReference type="GO" id="GO:0005509">
    <property type="term" value="F:calcium ion binding"/>
    <property type="evidence" value="ECO:0007669"/>
    <property type="project" value="InterPro"/>
</dbReference>
<dbReference type="EMBL" id="UINC01112219">
    <property type="protein sequence ID" value="SVC81001.1"/>
    <property type="molecule type" value="Genomic_DNA"/>
</dbReference>
<dbReference type="SMART" id="SM00736">
    <property type="entry name" value="CADG"/>
    <property type="match status" value="1"/>
</dbReference>
<dbReference type="SUPFAM" id="SSF49313">
    <property type="entry name" value="Cadherin-like"/>
    <property type="match status" value="1"/>
</dbReference>
<accession>A0A382Q9T7</accession>
<sequence length="335" mass="34941">GSLAVNLQASDELGEQVSDIMYVNIYIDNLPPVADDTTVVTDEDTPISITLSGSDPDEGDSLTFAVTSEPQNGSLSGSAPNLIYSPNDNYNGDDSFTFILSDGVFSDTGTVSITIIPVNDAPVMSSIEDTSTAEDTPLTITVSSSDVEGDTLTFSAESNNESLAVTMDSTQLTMTPATDWSGTANITVTVSDGEFEDSEVFALTVSPVNDAPVADAGSDANIILLLNEYDADVVLDGSGSYDVDDSIVSYSWSEEGEAIASGVAPTVNLGLGTHIIILTVTDEGGNFSSDDVIVVISQGTYWAATPTDHYHLIILGDISVAQDTLDPGLDEIGVF</sequence>
<organism evidence="2">
    <name type="scientific">marine metagenome</name>
    <dbReference type="NCBI Taxonomy" id="408172"/>
    <lineage>
        <taxon>unclassified sequences</taxon>
        <taxon>metagenomes</taxon>
        <taxon>ecological metagenomes</taxon>
    </lineage>
</organism>
<evidence type="ECO:0000259" key="1">
    <source>
        <dbReference type="SMART" id="SM00736"/>
    </source>
</evidence>
<proteinExistence type="predicted"/>
<dbReference type="Pfam" id="PF17963">
    <property type="entry name" value="Big_9"/>
    <property type="match status" value="2"/>
</dbReference>
<dbReference type="AlphaFoldDB" id="A0A382Q9T7"/>
<evidence type="ECO:0000313" key="2">
    <source>
        <dbReference type="EMBL" id="SVC81001.1"/>
    </source>
</evidence>
<dbReference type="InterPro" id="IPR013783">
    <property type="entry name" value="Ig-like_fold"/>
</dbReference>